<comment type="caution">
    <text evidence="2">The sequence shown here is derived from an EMBL/GenBank/DDBJ whole genome shotgun (WGS) entry which is preliminary data.</text>
</comment>
<feature type="region of interest" description="Disordered" evidence="1">
    <location>
        <begin position="1"/>
        <end position="102"/>
    </location>
</feature>
<sequence>MKGDEEQEEKSRDLPKHLTFKAQITQAKTEEIPWKLKGDARGRGSQRRTTAPPHSEEKSLRRGSTNLAPSPTHGPSGSKTEKSEEAKRQGHRLLQLSLPRLRSREERYAPRLPFILVKIEIQKREDKEAVTAGGKDGGSGYGELNTRRLDGRPTTVDAVVGLFVRKN</sequence>
<accession>A0A8X7W3F5</accession>
<feature type="compositionally biased region" description="Basic and acidic residues" evidence="1">
    <location>
        <begin position="28"/>
        <end position="42"/>
    </location>
</feature>
<reference evidence="2 3" key="1">
    <citation type="submission" date="2020-02" db="EMBL/GenBank/DDBJ databases">
        <authorList>
            <person name="Ma Q."/>
            <person name="Huang Y."/>
            <person name="Song X."/>
            <person name="Pei D."/>
        </authorList>
    </citation>
    <scope>NUCLEOTIDE SEQUENCE [LARGE SCALE GENOMIC DNA]</scope>
    <source>
        <strain evidence="2">Sxm20200214</strain>
        <tissue evidence="2">Leaf</tissue>
    </source>
</reference>
<dbReference type="AlphaFoldDB" id="A0A8X7W3F5"/>
<dbReference type="EMBL" id="JAAMPC010000003">
    <property type="protein sequence ID" value="KAG2322361.1"/>
    <property type="molecule type" value="Genomic_DNA"/>
</dbReference>
<feature type="region of interest" description="Disordered" evidence="1">
    <location>
        <begin position="126"/>
        <end position="149"/>
    </location>
</feature>
<organism evidence="2 3">
    <name type="scientific">Brassica carinata</name>
    <name type="common">Ethiopian mustard</name>
    <name type="synonym">Abyssinian cabbage</name>
    <dbReference type="NCBI Taxonomy" id="52824"/>
    <lineage>
        <taxon>Eukaryota</taxon>
        <taxon>Viridiplantae</taxon>
        <taxon>Streptophyta</taxon>
        <taxon>Embryophyta</taxon>
        <taxon>Tracheophyta</taxon>
        <taxon>Spermatophyta</taxon>
        <taxon>Magnoliopsida</taxon>
        <taxon>eudicotyledons</taxon>
        <taxon>Gunneridae</taxon>
        <taxon>Pentapetalae</taxon>
        <taxon>rosids</taxon>
        <taxon>malvids</taxon>
        <taxon>Brassicales</taxon>
        <taxon>Brassicaceae</taxon>
        <taxon>Brassiceae</taxon>
        <taxon>Brassica</taxon>
    </lineage>
</organism>
<feature type="compositionally biased region" description="Basic and acidic residues" evidence="1">
    <location>
        <begin position="1"/>
        <end position="16"/>
    </location>
</feature>
<proteinExistence type="predicted"/>
<feature type="compositionally biased region" description="Basic and acidic residues" evidence="1">
    <location>
        <begin position="79"/>
        <end position="88"/>
    </location>
</feature>
<gene>
    <name evidence="2" type="ORF">Bca52824_015574</name>
</gene>
<feature type="compositionally biased region" description="Polar residues" evidence="1">
    <location>
        <begin position="62"/>
        <end position="78"/>
    </location>
</feature>
<protein>
    <submittedName>
        <fullName evidence="2">Uncharacterized protein</fullName>
    </submittedName>
</protein>
<dbReference type="Proteomes" id="UP000886595">
    <property type="component" value="Unassembled WGS sequence"/>
</dbReference>
<evidence type="ECO:0000313" key="3">
    <source>
        <dbReference type="Proteomes" id="UP000886595"/>
    </source>
</evidence>
<name>A0A8X7W3F5_BRACI</name>
<evidence type="ECO:0000256" key="1">
    <source>
        <dbReference type="SAM" id="MobiDB-lite"/>
    </source>
</evidence>
<keyword evidence="3" id="KW-1185">Reference proteome</keyword>
<evidence type="ECO:0000313" key="2">
    <source>
        <dbReference type="EMBL" id="KAG2322361.1"/>
    </source>
</evidence>